<keyword evidence="4" id="KW-0804">Transcription</keyword>
<dbReference type="SMART" id="SM00422">
    <property type="entry name" value="HTH_MERR"/>
    <property type="match status" value="1"/>
</dbReference>
<dbReference type="CDD" id="cd01105">
    <property type="entry name" value="HTH_GlnR-like"/>
    <property type="match status" value="1"/>
</dbReference>
<protein>
    <recommendedName>
        <fullName evidence="5">HTH merR-type domain-containing protein</fullName>
    </recommendedName>
</protein>
<dbReference type="SUPFAM" id="SSF46955">
    <property type="entry name" value="Putative DNA-binding domain"/>
    <property type="match status" value="1"/>
</dbReference>
<dbReference type="Pfam" id="PF13411">
    <property type="entry name" value="MerR_1"/>
    <property type="match status" value="1"/>
</dbReference>
<dbReference type="InterPro" id="IPR009061">
    <property type="entry name" value="DNA-bd_dom_put_sf"/>
</dbReference>
<dbReference type="Proteomes" id="UP000076480">
    <property type="component" value="Unassembled WGS sequence"/>
</dbReference>
<dbReference type="GO" id="GO:0003700">
    <property type="term" value="F:DNA-binding transcription factor activity"/>
    <property type="evidence" value="ECO:0007669"/>
    <property type="project" value="InterPro"/>
</dbReference>
<evidence type="ECO:0000313" key="7">
    <source>
        <dbReference type="Proteomes" id="UP000076480"/>
    </source>
</evidence>
<keyword evidence="1" id="KW-0678">Repressor</keyword>
<comment type="caution">
    <text evidence="6">The sequence shown here is derived from an EMBL/GenBank/DDBJ whole genome shotgun (WGS) entry which is preliminary data.</text>
</comment>
<dbReference type="PROSITE" id="PS50937">
    <property type="entry name" value="HTH_MERR_2"/>
    <property type="match status" value="1"/>
</dbReference>
<proteinExistence type="predicted"/>
<gene>
    <name evidence="6" type="ORF">TY91_09260</name>
</gene>
<evidence type="ECO:0000313" key="6">
    <source>
        <dbReference type="EMBL" id="KZL40141.1"/>
    </source>
</evidence>
<evidence type="ECO:0000256" key="4">
    <source>
        <dbReference type="ARBA" id="ARBA00023163"/>
    </source>
</evidence>
<sequence length="143" mass="16722">MPELLNLESFRFRISEISTMTGVSTRQLRYWEQKGYIHPMTRTDQQKARMYDFHTFVAVRIMKVFLDEGYRLPSAAEKMTSFLADINVFRDFVKQAFRGIEIVDGQPAVDMGSFDKAGKQILYGINDNGHIRYIVKDKKKDQQ</sequence>
<keyword evidence="7" id="KW-1185">Reference proteome</keyword>
<dbReference type="Gene3D" id="1.10.1660.10">
    <property type="match status" value="1"/>
</dbReference>
<feature type="domain" description="HTH merR-type" evidence="5">
    <location>
        <begin position="11"/>
        <end position="81"/>
    </location>
</feature>
<evidence type="ECO:0000256" key="2">
    <source>
        <dbReference type="ARBA" id="ARBA00023015"/>
    </source>
</evidence>
<organism evidence="6 7">
    <name type="scientific">Secundilactobacillus collinoides</name>
    <name type="common">Lactobacillus collinoides</name>
    <dbReference type="NCBI Taxonomy" id="33960"/>
    <lineage>
        <taxon>Bacteria</taxon>
        <taxon>Bacillati</taxon>
        <taxon>Bacillota</taxon>
        <taxon>Bacilli</taxon>
        <taxon>Lactobacillales</taxon>
        <taxon>Lactobacillaceae</taxon>
        <taxon>Secundilactobacillus</taxon>
    </lineage>
</organism>
<keyword evidence="2" id="KW-0805">Transcription regulation</keyword>
<accession>A0A166GT43</accession>
<dbReference type="GO" id="GO:0003677">
    <property type="term" value="F:DNA binding"/>
    <property type="evidence" value="ECO:0007669"/>
    <property type="project" value="UniProtKB-KW"/>
</dbReference>
<keyword evidence="3" id="KW-0238">DNA-binding</keyword>
<dbReference type="AlphaFoldDB" id="A0A166GT43"/>
<dbReference type="InterPro" id="IPR047057">
    <property type="entry name" value="MerR_fam"/>
</dbReference>
<dbReference type="PANTHER" id="PTHR30204">
    <property type="entry name" value="REDOX-CYCLING DRUG-SENSING TRANSCRIPTIONAL ACTIVATOR SOXR"/>
    <property type="match status" value="1"/>
</dbReference>
<dbReference type="PANTHER" id="PTHR30204:SF69">
    <property type="entry name" value="MERR-FAMILY TRANSCRIPTIONAL REGULATOR"/>
    <property type="match status" value="1"/>
</dbReference>
<dbReference type="InterPro" id="IPR000551">
    <property type="entry name" value="MerR-type_HTH_dom"/>
</dbReference>
<reference evidence="6 7" key="1">
    <citation type="submission" date="2015-02" db="EMBL/GenBank/DDBJ databases">
        <title>Draft genome sequence of Lactobacillus collinoides CUPV2371 isolated from a natural cider, the first genome sequence of a strain of this species.</title>
        <authorList>
            <person name="Puertas A.I."/>
            <person name="Spano G."/>
            <person name="Capozzi V."/>
            <person name="Lamontanara A."/>
            <person name="Orru L."/>
            <person name="Duenas M.T."/>
        </authorList>
    </citation>
    <scope>NUCLEOTIDE SEQUENCE [LARGE SCALE GENOMIC DNA]</scope>
    <source>
        <strain evidence="6 7">237</strain>
    </source>
</reference>
<evidence type="ECO:0000256" key="1">
    <source>
        <dbReference type="ARBA" id="ARBA00022491"/>
    </source>
</evidence>
<dbReference type="PATRIC" id="fig|33960.6.peg.2444"/>
<evidence type="ECO:0000259" key="5">
    <source>
        <dbReference type="PROSITE" id="PS50937"/>
    </source>
</evidence>
<dbReference type="EMBL" id="JYDC01000042">
    <property type="protein sequence ID" value="KZL40141.1"/>
    <property type="molecule type" value="Genomic_DNA"/>
</dbReference>
<evidence type="ECO:0000256" key="3">
    <source>
        <dbReference type="ARBA" id="ARBA00023125"/>
    </source>
</evidence>
<name>A0A166GT43_SECCO</name>